<protein>
    <submittedName>
        <fullName evidence="1">Kelch repeat-containing protein</fullName>
    </submittedName>
</protein>
<dbReference type="InterPro" id="IPR051344">
    <property type="entry name" value="Vgb"/>
</dbReference>
<organism evidence="1 2">
    <name type="scientific">Clostridium disporicum</name>
    <dbReference type="NCBI Taxonomy" id="84024"/>
    <lineage>
        <taxon>Bacteria</taxon>
        <taxon>Bacillati</taxon>
        <taxon>Bacillota</taxon>
        <taxon>Clostridia</taxon>
        <taxon>Eubacteriales</taxon>
        <taxon>Clostridiaceae</taxon>
        <taxon>Clostridium</taxon>
    </lineage>
</organism>
<dbReference type="PANTHER" id="PTHR40274:SF3">
    <property type="entry name" value="VIRGINIAMYCIN B LYASE"/>
    <property type="match status" value="1"/>
</dbReference>
<accession>A0A174DNR8</accession>
<reference evidence="1 2" key="1">
    <citation type="submission" date="2015-09" db="EMBL/GenBank/DDBJ databases">
        <authorList>
            <consortium name="Pathogen Informatics"/>
        </authorList>
    </citation>
    <scope>NUCLEOTIDE SEQUENCE [LARGE SCALE GENOMIC DNA]</scope>
    <source>
        <strain evidence="1 2">2789STDY5834856</strain>
    </source>
</reference>
<dbReference type="Proteomes" id="UP000095594">
    <property type="component" value="Unassembled WGS sequence"/>
</dbReference>
<gene>
    <name evidence="1" type="ORF">ERS852471_01220</name>
</gene>
<name>A0A174DNR8_9CLOT</name>
<dbReference type="InterPro" id="IPR011042">
    <property type="entry name" value="6-blade_b-propeller_TolB-like"/>
</dbReference>
<dbReference type="EMBL" id="CYZX01000007">
    <property type="protein sequence ID" value="CUO25939.1"/>
    <property type="molecule type" value="Genomic_DNA"/>
</dbReference>
<dbReference type="AlphaFoldDB" id="A0A174DNR8"/>
<evidence type="ECO:0000313" key="2">
    <source>
        <dbReference type="Proteomes" id="UP000095594"/>
    </source>
</evidence>
<dbReference type="OrthoDB" id="1736925at2"/>
<dbReference type="Gene3D" id="2.40.10.500">
    <property type="match status" value="1"/>
</dbReference>
<sequence>MLIRKIYTSLDDFSEGILSPELNYSNSENELHLLNKDITFPFIWIPNNNGTVSKINSLTGEEIARYIVWPSKDKATLYNGPSRTAIDFDGNCWVANRGLGTIVKIGSKENLQFEDRNKNGICDTCIDLNNNGIIDDNEILPWGEDECVLKEILLFGDNPCAYTPGTYSKEYSNSIFPRALAIDKNNNLWVGAYDSKKYYKIDCSTGSILSIIDLTDWNHHPYGAVVDKYGFLWSSSGPSEEKNLIKIDTTKEIVVSKISNLQELTPYCLALDKFDHLFLSGWTSNKLARLNIINDNLDWVYSDSKNLNNSRGITCTSDGDVWIANSGNNTIARYSNNGDFIISIPAVKNPTALSVDNMGNIWVCGLTDEKIYMIDALTNTIGLVKDIPNSDGHNAYSDMTGIISRTITNKIGRWTVIYDSKSINTLYEKISWDSKEPTGTLITVRARTSIDKINWSNWKLVSNNSSLKSIPTGRFLQIEATFKTISGNISPSLSKLIIELITLPVKEDLTSTSNPLNSYDLSLHSETEKIIDINSDILSLKNKDKNNCINPQTQDYKPATSSNLPSNKKIKPTRGIIF</sequence>
<dbReference type="Gene3D" id="2.120.10.30">
    <property type="entry name" value="TolB, C-terminal domain"/>
    <property type="match status" value="1"/>
</dbReference>
<proteinExistence type="predicted"/>
<dbReference type="SUPFAM" id="SSF101898">
    <property type="entry name" value="NHL repeat"/>
    <property type="match status" value="1"/>
</dbReference>
<dbReference type="RefSeq" id="WP_055264739.1">
    <property type="nucleotide sequence ID" value="NZ_CABIXQ010000007.1"/>
</dbReference>
<evidence type="ECO:0000313" key="1">
    <source>
        <dbReference type="EMBL" id="CUO25939.1"/>
    </source>
</evidence>
<dbReference type="PANTHER" id="PTHR40274">
    <property type="entry name" value="VIRGINIAMYCIN B LYASE"/>
    <property type="match status" value="1"/>
</dbReference>